<reference evidence="1 2" key="1">
    <citation type="submission" date="2024-11" db="EMBL/GenBank/DDBJ databases">
        <title>Chromosome-level genome assembly of Eucalyptus globulus Labill. provides insights into its genome evolution.</title>
        <authorList>
            <person name="Li X."/>
        </authorList>
    </citation>
    <scope>NUCLEOTIDE SEQUENCE [LARGE SCALE GENOMIC DNA]</scope>
    <source>
        <strain evidence="1">CL2024</strain>
        <tissue evidence="1">Fresh tender leaves</tissue>
    </source>
</reference>
<accession>A0ABD3LEJ1</accession>
<dbReference type="Proteomes" id="UP001634007">
    <property type="component" value="Unassembled WGS sequence"/>
</dbReference>
<name>A0ABD3LEJ1_EUCGL</name>
<gene>
    <name evidence="1" type="ORF">ACJRO7_011249</name>
</gene>
<evidence type="ECO:0000313" key="1">
    <source>
        <dbReference type="EMBL" id="KAL3750228.1"/>
    </source>
</evidence>
<comment type="caution">
    <text evidence="1">The sequence shown here is derived from an EMBL/GenBank/DDBJ whole genome shotgun (WGS) entry which is preliminary data.</text>
</comment>
<dbReference type="EMBL" id="JBJKBG010000002">
    <property type="protein sequence ID" value="KAL3750228.1"/>
    <property type="molecule type" value="Genomic_DNA"/>
</dbReference>
<protein>
    <submittedName>
        <fullName evidence="1">Uncharacterized protein</fullName>
    </submittedName>
</protein>
<proteinExistence type="predicted"/>
<dbReference type="AlphaFoldDB" id="A0ABD3LEJ1"/>
<organism evidence="1 2">
    <name type="scientific">Eucalyptus globulus</name>
    <name type="common">Tasmanian blue gum</name>
    <dbReference type="NCBI Taxonomy" id="34317"/>
    <lineage>
        <taxon>Eukaryota</taxon>
        <taxon>Viridiplantae</taxon>
        <taxon>Streptophyta</taxon>
        <taxon>Embryophyta</taxon>
        <taxon>Tracheophyta</taxon>
        <taxon>Spermatophyta</taxon>
        <taxon>Magnoliopsida</taxon>
        <taxon>eudicotyledons</taxon>
        <taxon>Gunneridae</taxon>
        <taxon>Pentapetalae</taxon>
        <taxon>rosids</taxon>
        <taxon>malvids</taxon>
        <taxon>Myrtales</taxon>
        <taxon>Myrtaceae</taxon>
        <taxon>Myrtoideae</taxon>
        <taxon>Eucalypteae</taxon>
        <taxon>Eucalyptus</taxon>
    </lineage>
</organism>
<evidence type="ECO:0000313" key="2">
    <source>
        <dbReference type="Proteomes" id="UP001634007"/>
    </source>
</evidence>
<keyword evidence="2" id="KW-1185">Reference proteome</keyword>
<feature type="non-terminal residue" evidence="1">
    <location>
        <position position="99"/>
    </location>
</feature>
<sequence>MNRNNYQVGDGNFVEYSKKEAIYPWFGQCQLLASSNIKVDGSVVPETGEGAIAFVCRDCHATVTRRLCPLGGDRLLGDSKLKQWQFLPETLRKPRRSEA</sequence>